<evidence type="ECO:0000313" key="3">
    <source>
        <dbReference type="Proteomes" id="UP000242469"/>
    </source>
</evidence>
<sequence length="209" mass="23345">MSLGSRTKTSSGIRMSSGIFNKSQQYAAYGRRTPFPWLLRRHSKVAAVLSVRHIMSWIVLILVSIFTALVNFVFLSSGTETSQKPMIIFNCAMLIGYVLMYMFYGSKRQSTLKTWLPIKSKIKAVLLRILVLGLCLAALPLAYKLSQASECTEFLVYGKGASLSWALSLMCKLTGPTIPALLVLSLMAWAFPSLVKIIWQRTIQGQARR</sequence>
<reference evidence="3" key="1">
    <citation type="submission" date="2016-10" db="EMBL/GenBank/DDBJ databases">
        <authorList>
            <person name="Varghese N."/>
            <person name="Submissions S."/>
        </authorList>
    </citation>
    <scope>NUCLEOTIDE SEQUENCE [LARGE SCALE GENOMIC DNA]</scope>
    <source>
        <strain evidence="3">DSM 11526</strain>
    </source>
</reference>
<accession>A0A1H4GQK5</accession>
<dbReference type="EMBL" id="FNRJ01000019">
    <property type="protein sequence ID" value="SEB11611.1"/>
    <property type="molecule type" value="Genomic_DNA"/>
</dbReference>
<feature type="transmembrane region" description="Helical" evidence="1">
    <location>
        <begin position="178"/>
        <end position="199"/>
    </location>
</feature>
<feature type="transmembrane region" description="Helical" evidence="1">
    <location>
        <begin position="125"/>
        <end position="143"/>
    </location>
</feature>
<organism evidence="2 3">
    <name type="scientific">Marinobacterium iners DSM 11526</name>
    <dbReference type="NCBI Taxonomy" id="1122198"/>
    <lineage>
        <taxon>Bacteria</taxon>
        <taxon>Pseudomonadati</taxon>
        <taxon>Pseudomonadota</taxon>
        <taxon>Gammaproteobacteria</taxon>
        <taxon>Oceanospirillales</taxon>
        <taxon>Oceanospirillaceae</taxon>
        <taxon>Marinobacterium</taxon>
    </lineage>
</organism>
<keyword evidence="3" id="KW-1185">Reference proteome</keyword>
<dbReference type="Proteomes" id="UP000242469">
    <property type="component" value="Unassembled WGS sequence"/>
</dbReference>
<gene>
    <name evidence="2" type="ORF">SAMN02745729_1195</name>
</gene>
<keyword evidence="1" id="KW-0472">Membrane</keyword>
<proteinExistence type="predicted"/>
<protein>
    <submittedName>
        <fullName evidence="2">Uncharacterized protein</fullName>
    </submittedName>
</protein>
<feature type="transmembrane region" description="Helical" evidence="1">
    <location>
        <begin position="54"/>
        <end position="74"/>
    </location>
</feature>
<evidence type="ECO:0000313" key="2">
    <source>
        <dbReference type="EMBL" id="SEB11611.1"/>
    </source>
</evidence>
<evidence type="ECO:0000256" key="1">
    <source>
        <dbReference type="SAM" id="Phobius"/>
    </source>
</evidence>
<keyword evidence="1" id="KW-1133">Transmembrane helix</keyword>
<name>A0A1H4GQK5_9GAMM</name>
<dbReference type="AlphaFoldDB" id="A0A1H4GQK5"/>
<feature type="transmembrane region" description="Helical" evidence="1">
    <location>
        <begin position="86"/>
        <end position="104"/>
    </location>
</feature>
<keyword evidence="1" id="KW-0812">Transmembrane</keyword>